<comment type="caution">
    <text evidence="2">The sequence shown here is derived from an EMBL/GenBank/DDBJ whole genome shotgun (WGS) entry which is preliminary data.</text>
</comment>
<evidence type="ECO:0000313" key="2">
    <source>
        <dbReference type="EMBL" id="KAL0257736.1"/>
    </source>
</evidence>
<evidence type="ECO:0000256" key="1">
    <source>
        <dbReference type="SAM" id="MobiDB-lite"/>
    </source>
</evidence>
<feature type="compositionally biased region" description="Basic and acidic residues" evidence="1">
    <location>
        <begin position="1"/>
        <end position="12"/>
    </location>
</feature>
<reference evidence="2 3" key="1">
    <citation type="submission" date="2024-02" db="EMBL/GenBank/DDBJ databases">
        <title>De novo assembly and annotation of 12 fungi associated with fruit tree decline syndrome in Ontario, Canada.</title>
        <authorList>
            <person name="Sulman M."/>
            <person name="Ellouze W."/>
            <person name="Ilyukhin E."/>
        </authorList>
    </citation>
    <scope>NUCLEOTIDE SEQUENCE [LARGE SCALE GENOMIC DNA]</scope>
    <source>
        <strain evidence="2 3">FDS-637</strain>
    </source>
</reference>
<proteinExistence type="predicted"/>
<keyword evidence="3" id="KW-1185">Reference proteome</keyword>
<sequence length="90" mass="9900">MMLSISREKGKEGGSNSAGDITPTVIELTLPNLHMAGMMMLDNIQQVSFARLELSRLKFSYANPLDGKLDVIEDSFSLQLAIAFFARLGH</sequence>
<dbReference type="GeneID" id="92010984"/>
<evidence type="ECO:0000313" key="3">
    <source>
        <dbReference type="Proteomes" id="UP001430584"/>
    </source>
</evidence>
<feature type="region of interest" description="Disordered" evidence="1">
    <location>
        <begin position="1"/>
        <end position="22"/>
    </location>
</feature>
<accession>A0ABR3CDA5</accession>
<dbReference type="RefSeq" id="XP_066630765.1">
    <property type="nucleotide sequence ID" value="XM_066778328.1"/>
</dbReference>
<protein>
    <submittedName>
        <fullName evidence="2">Uncharacterized protein</fullName>
    </submittedName>
</protein>
<organism evidence="2 3">
    <name type="scientific">Diplodia seriata</name>
    <dbReference type="NCBI Taxonomy" id="420778"/>
    <lineage>
        <taxon>Eukaryota</taxon>
        <taxon>Fungi</taxon>
        <taxon>Dikarya</taxon>
        <taxon>Ascomycota</taxon>
        <taxon>Pezizomycotina</taxon>
        <taxon>Dothideomycetes</taxon>
        <taxon>Dothideomycetes incertae sedis</taxon>
        <taxon>Botryosphaeriales</taxon>
        <taxon>Botryosphaeriaceae</taxon>
        <taxon>Diplodia</taxon>
    </lineage>
</organism>
<dbReference type="EMBL" id="JAJVCZ030000007">
    <property type="protein sequence ID" value="KAL0257736.1"/>
    <property type="molecule type" value="Genomic_DNA"/>
</dbReference>
<dbReference type="Proteomes" id="UP001430584">
    <property type="component" value="Unassembled WGS sequence"/>
</dbReference>
<name>A0ABR3CDA5_9PEZI</name>
<gene>
    <name evidence="2" type="ORF">SLS55_006899</name>
</gene>